<protein>
    <submittedName>
        <fullName evidence="5">tRNA-binding protein</fullName>
    </submittedName>
</protein>
<accession>A0A955LKU7</accession>
<name>A0A955LKU7_UNCKA</name>
<proteinExistence type="predicted"/>
<reference evidence="5" key="1">
    <citation type="submission" date="2020-04" db="EMBL/GenBank/DDBJ databases">
        <authorList>
            <person name="Zhang T."/>
        </authorList>
    </citation>
    <scope>NUCLEOTIDE SEQUENCE</scope>
    <source>
        <strain evidence="5">HKST-UBA03</strain>
    </source>
</reference>
<comment type="caution">
    <text evidence="5">The sequence shown here is derived from an EMBL/GenBank/DDBJ whole genome shotgun (WGS) entry which is preliminary data.</text>
</comment>
<evidence type="ECO:0000313" key="5">
    <source>
        <dbReference type="EMBL" id="MCA9392054.1"/>
    </source>
</evidence>
<dbReference type="InterPro" id="IPR012340">
    <property type="entry name" value="NA-bd_OB-fold"/>
</dbReference>
<dbReference type="PANTHER" id="PTHR11586:SF37">
    <property type="entry name" value="TRNA-BINDING DOMAIN-CONTAINING PROTEIN"/>
    <property type="match status" value="1"/>
</dbReference>
<evidence type="ECO:0000259" key="4">
    <source>
        <dbReference type="PROSITE" id="PS50886"/>
    </source>
</evidence>
<evidence type="ECO:0000256" key="2">
    <source>
        <dbReference type="ARBA" id="ARBA00022884"/>
    </source>
</evidence>
<gene>
    <name evidence="5" type="ORF">KC614_02510</name>
</gene>
<evidence type="ECO:0000313" key="6">
    <source>
        <dbReference type="Proteomes" id="UP000751518"/>
    </source>
</evidence>
<evidence type="ECO:0000256" key="1">
    <source>
        <dbReference type="ARBA" id="ARBA00022555"/>
    </source>
</evidence>
<dbReference type="PANTHER" id="PTHR11586">
    <property type="entry name" value="TRNA-AMINOACYLATION COFACTOR ARC1 FAMILY MEMBER"/>
    <property type="match status" value="1"/>
</dbReference>
<dbReference type="InterPro" id="IPR002547">
    <property type="entry name" value="tRNA-bd_dom"/>
</dbReference>
<dbReference type="InterPro" id="IPR051270">
    <property type="entry name" value="Tyrosine-tRNA_ligase_regulator"/>
</dbReference>
<dbReference type="Proteomes" id="UP000751518">
    <property type="component" value="Unassembled WGS sequence"/>
</dbReference>
<dbReference type="GO" id="GO:0000049">
    <property type="term" value="F:tRNA binding"/>
    <property type="evidence" value="ECO:0007669"/>
    <property type="project" value="UniProtKB-UniRule"/>
</dbReference>
<dbReference type="Gene3D" id="2.40.50.140">
    <property type="entry name" value="Nucleic acid-binding proteins"/>
    <property type="match status" value="1"/>
</dbReference>
<dbReference type="AlphaFoldDB" id="A0A955LKU7"/>
<dbReference type="EMBL" id="JAGQKZ010000016">
    <property type="protein sequence ID" value="MCA9392054.1"/>
    <property type="molecule type" value="Genomic_DNA"/>
</dbReference>
<reference evidence="5" key="2">
    <citation type="journal article" date="2021" name="Microbiome">
        <title>Successional dynamics and alternative stable states in a saline activated sludge microbial community over 9 years.</title>
        <authorList>
            <person name="Wang Y."/>
            <person name="Ye J."/>
            <person name="Ju F."/>
            <person name="Liu L."/>
            <person name="Boyd J.A."/>
            <person name="Deng Y."/>
            <person name="Parks D.H."/>
            <person name="Jiang X."/>
            <person name="Yin X."/>
            <person name="Woodcroft B.J."/>
            <person name="Tyson G.W."/>
            <person name="Hugenholtz P."/>
            <person name="Polz M.F."/>
            <person name="Zhang T."/>
        </authorList>
    </citation>
    <scope>NUCLEOTIDE SEQUENCE</scope>
    <source>
        <strain evidence="5">HKST-UBA03</strain>
    </source>
</reference>
<sequence>MKLLPLKPQIRFNDVEKLDVRVGTITRVSDIPESEKLVMLSVDFGEFTRTIVVGMKQERDDPTEITGQQALFIVNLEPKVIMGIESEGMLFDIGYANEITPVLAQPEKAVPNGVSAG</sequence>
<keyword evidence="2 3" id="KW-0694">RNA-binding</keyword>
<evidence type="ECO:0000256" key="3">
    <source>
        <dbReference type="PROSITE-ProRule" id="PRU00209"/>
    </source>
</evidence>
<organism evidence="5 6">
    <name type="scientific">candidate division WWE3 bacterium</name>
    <dbReference type="NCBI Taxonomy" id="2053526"/>
    <lineage>
        <taxon>Bacteria</taxon>
        <taxon>Katanobacteria</taxon>
    </lineage>
</organism>
<dbReference type="SUPFAM" id="SSF50249">
    <property type="entry name" value="Nucleic acid-binding proteins"/>
    <property type="match status" value="1"/>
</dbReference>
<keyword evidence="1 3" id="KW-0820">tRNA-binding</keyword>
<dbReference type="PROSITE" id="PS50886">
    <property type="entry name" value="TRBD"/>
    <property type="match status" value="1"/>
</dbReference>
<feature type="domain" description="TRNA-binding" evidence="4">
    <location>
        <begin position="14"/>
        <end position="117"/>
    </location>
</feature>
<dbReference type="Pfam" id="PF01588">
    <property type="entry name" value="tRNA_bind"/>
    <property type="match status" value="1"/>
</dbReference>